<dbReference type="InterPro" id="IPR012110">
    <property type="entry name" value="PDC/IPDC-like"/>
</dbReference>
<dbReference type="RefSeq" id="WP_102552946.1">
    <property type="nucleotide sequence ID" value="NZ_MCZF01000254.1"/>
</dbReference>
<keyword evidence="4 9" id="KW-0479">Metal-binding</keyword>
<protein>
    <recommendedName>
        <fullName evidence="16">Pyruvate decarboxylase</fullName>
    </recommendedName>
</protein>
<evidence type="ECO:0000256" key="1">
    <source>
        <dbReference type="ARBA" id="ARBA00001920"/>
    </source>
</evidence>
<dbReference type="GO" id="GO:0030976">
    <property type="term" value="F:thiamine pyrophosphate binding"/>
    <property type="evidence" value="ECO:0007669"/>
    <property type="project" value="InterPro"/>
</dbReference>
<dbReference type="GO" id="GO:0004737">
    <property type="term" value="F:pyruvate decarboxylase activity"/>
    <property type="evidence" value="ECO:0007669"/>
    <property type="project" value="TreeGrafter"/>
</dbReference>
<evidence type="ECO:0000256" key="4">
    <source>
        <dbReference type="ARBA" id="ARBA00022723"/>
    </source>
</evidence>
<gene>
    <name evidence="14" type="ORF">BCT54_05260</name>
</gene>
<evidence type="ECO:0008006" key="16">
    <source>
        <dbReference type="Google" id="ProtNLM"/>
    </source>
</evidence>
<evidence type="ECO:0000259" key="11">
    <source>
        <dbReference type="Pfam" id="PF00205"/>
    </source>
</evidence>
<dbReference type="InterPro" id="IPR029061">
    <property type="entry name" value="THDP-binding"/>
</dbReference>
<dbReference type="PIRSF" id="PIRSF036565">
    <property type="entry name" value="Pyruvt_ip_decrb"/>
    <property type="match status" value="1"/>
</dbReference>
<evidence type="ECO:0000256" key="3">
    <source>
        <dbReference type="ARBA" id="ARBA00007812"/>
    </source>
</evidence>
<comment type="cofactor">
    <cofactor evidence="9">
        <name>Mg(2+)</name>
        <dbReference type="ChEBI" id="CHEBI:18420"/>
    </cofactor>
    <text evidence="9">Binds 1 Mg(2+) per subunit.</text>
</comment>
<feature type="domain" description="Thiamine pyrophosphate enzyme TPP-binding" evidence="12">
    <location>
        <begin position="405"/>
        <end position="533"/>
    </location>
</feature>
<dbReference type="InterPro" id="IPR047213">
    <property type="entry name" value="TPP_PYR_PDC_IPDC-like"/>
</dbReference>
<dbReference type="Gene3D" id="3.40.50.1220">
    <property type="entry name" value="TPP-binding domain"/>
    <property type="match status" value="1"/>
</dbReference>
<comment type="similarity">
    <text evidence="3 10">Belongs to the TPP enzyme family.</text>
</comment>
<dbReference type="GO" id="GO:0000949">
    <property type="term" value="P:aromatic amino acid family catabolic process to alcohol via Ehrlich pathway"/>
    <property type="evidence" value="ECO:0007669"/>
    <property type="project" value="TreeGrafter"/>
</dbReference>
<dbReference type="Pfam" id="PF02775">
    <property type="entry name" value="TPP_enzyme_C"/>
    <property type="match status" value="1"/>
</dbReference>
<feature type="binding site" evidence="9">
    <location>
        <position position="474"/>
    </location>
    <ligand>
        <name>Mg(2+)</name>
        <dbReference type="ChEBI" id="CHEBI:18420"/>
    </ligand>
</feature>
<keyword evidence="5" id="KW-0210">Decarboxylase</keyword>
<dbReference type="Pfam" id="PF00205">
    <property type="entry name" value="TPP_enzyme_M"/>
    <property type="match status" value="1"/>
</dbReference>
<dbReference type="InterPro" id="IPR011766">
    <property type="entry name" value="TPP_enzyme_TPP-bd"/>
</dbReference>
<dbReference type="Gene3D" id="3.40.50.970">
    <property type="match status" value="2"/>
</dbReference>
<dbReference type="Pfam" id="PF02776">
    <property type="entry name" value="TPP_enzyme_N"/>
    <property type="match status" value="1"/>
</dbReference>
<sequence length="561" mass="62018">MKKVSLSTYILMRLKELNTNHIFGIPGDYVLPLFDEILDGDHGVQHIMPCNELNGTYAADGYAKQNGFGAMAVTFGVGSLSCANGLASAYADDTPILVLAGAPAISVLNTPTERLYHHAIGNKFDTNVDMFKHITCVSQRVESIDTAPYYVDQMLRKAMQTKKPVYLEVPYDMQTMDVDAPTKPLDLMLDQSSISNLEAALQETVTLLHRSRTRSVVTGHLLQREALIPQGIELVNQLNAAVATTFTCKMGDFEAHDNNVGIYMGEVSEDYTKEMVDGADVAIALGITLNEFDTGVFSTQLGKKQDAIWIRQDYVEINGRRFDQVYLRDFLPTLLGAIKDIEAGQLILQPRRKFAFEQRDAFVPTNNDLTIDRLFIQFSNYLEEGDMLYGDTGGFINSTQAEFPSDIIMHGCGNWGSLGAGFGMFVGANFANEQLNRRSITIQGEGAFTMSAQDLATLIHHKKDAVIFLLDNSGYGAERAINPGKQRSYNDIAVWKYEKLGEALGGTEGKDVHSYVAHTEKDMANIFAALKAPTGINIVRIMLDPDDSAAFNLRFSQLLRH</sequence>
<feature type="binding site" evidence="9">
    <location>
        <position position="472"/>
    </location>
    <ligand>
        <name>Mg(2+)</name>
        <dbReference type="ChEBI" id="CHEBI:18420"/>
    </ligand>
</feature>
<dbReference type="CDD" id="cd07038">
    <property type="entry name" value="TPP_PYR_PDC_IPDC_like"/>
    <property type="match status" value="1"/>
</dbReference>
<evidence type="ECO:0000259" key="12">
    <source>
        <dbReference type="Pfam" id="PF02775"/>
    </source>
</evidence>
<organism evidence="14 15">
    <name type="scientific">Vibrio splendidus</name>
    <dbReference type="NCBI Taxonomy" id="29497"/>
    <lineage>
        <taxon>Bacteria</taxon>
        <taxon>Pseudomonadati</taxon>
        <taxon>Pseudomonadota</taxon>
        <taxon>Gammaproteobacteria</taxon>
        <taxon>Vibrionales</taxon>
        <taxon>Vibrionaceae</taxon>
        <taxon>Vibrio</taxon>
    </lineage>
</organism>
<comment type="caution">
    <text evidence="14">The sequence shown here is derived from an EMBL/GenBank/DDBJ whole genome shotgun (WGS) entry which is preliminary data.</text>
</comment>
<dbReference type="PANTHER" id="PTHR43452:SF30">
    <property type="entry name" value="PYRUVATE DECARBOXYLASE ISOZYME 1-RELATED"/>
    <property type="match status" value="1"/>
</dbReference>
<dbReference type="GO" id="GO:0000287">
    <property type="term" value="F:magnesium ion binding"/>
    <property type="evidence" value="ECO:0007669"/>
    <property type="project" value="InterPro"/>
</dbReference>
<evidence type="ECO:0000256" key="5">
    <source>
        <dbReference type="ARBA" id="ARBA00022793"/>
    </source>
</evidence>
<reference evidence="15" key="1">
    <citation type="submission" date="2016-07" db="EMBL/GenBank/DDBJ databases">
        <title>Nontailed viruses are major unrecognized killers of bacteria in the ocean.</title>
        <authorList>
            <person name="Kauffman K."/>
            <person name="Hussain F."/>
            <person name="Yang J."/>
            <person name="Arevalo P."/>
            <person name="Brown J."/>
            <person name="Cutler M."/>
            <person name="Kelly L."/>
            <person name="Polz M.F."/>
        </authorList>
    </citation>
    <scope>NUCLEOTIDE SEQUENCE [LARGE SCALE GENOMIC DNA]</scope>
    <source>
        <strain evidence="15">10N.261.48.B5</strain>
    </source>
</reference>
<accession>A0A2N7JNZ7</accession>
<dbReference type="SUPFAM" id="SSF52518">
    <property type="entry name" value="Thiamin diphosphate-binding fold (THDP-binding)"/>
    <property type="match status" value="2"/>
</dbReference>
<name>A0A2N7JNZ7_VIBSP</name>
<keyword evidence="8" id="KW-0456">Lyase</keyword>
<evidence type="ECO:0000256" key="6">
    <source>
        <dbReference type="ARBA" id="ARBA00022842"/>
    </source>
</evidence>
<keyword evidence="7 10" id="KW-0786">Thiamine pyrophosphate</keyword>
<evidence type="ECO:0000256" key="7">
    <source>
        <dbReference type="ARBA" id="ARBA00023052"/>
    </source>
</evidence>
<evidence type="ECO:0000259" key="13">
    <source>
        <dbReference type="Pfam" id="PF02776"/>
    </source>
</evidence>
<feature type="domain" description="Thiamine pyrophosphate enzyme central" evidence="11">
    <location>
        <begin position="202"/>
        <end position="321"/>
    </location>
</feature>
<evidence type="ECO:0000313" key="14">
    <source>
        <dbReference type="EMBL" id="PMM44213.1"/>
    </source>
</evidence>
<keyword evidence="6 9" id="KW-0460">Magnesium</keyword>
<evidence type="ECO:0000256" key="2">
    <source>
        <dbReference type="ARBA" id="ARBA00001964"/>
    </source>
</evidence>
<dbReference type="SUPFAM" id="SSF52467">
    <property type="entry name" value="DHS-like NAD/FAD-binding domain"/>
    <property type="match status" value="1"/>
</dbReference>
<evidence type="ECO:0000313" key="15">
    <source>
        <dbReference type="Proteomes" id="UP000235533"/>
    </source>
</evidence>
<feature type="domain" description="Thiamine pyrophosphate enzyme N-terminal TPP-binding" evidence="13">
    <location>
        <begin position="6"/>
        <end position="117"/>
    </location>
</feature>
<dbReference type="InterPro" id="IPR029035">
    <property type="entry name" value="DHS-like_NAD/FAD-binding_dom"/>
</dbReference>
<dbReference type="AlphaFoldDB" id="A0A2N7JNZ7"/>
<comment type="cofactor">
    <cofactor evidence="2">
        <name>thiamine diphosphate</name>
        <dbReference type="ChEBI" id="CHEBI:58937"/>
    </cofactor>
</comment>
<proteinExistence type="inferred from homology"/>
<dbReference type="EMBL" id="MCZF01000254">
    <property type="protein sequence ID" value="PMM44213.1"/>
    <property type="molecule type" value="Genomic_DNA"/>
</dbReference>
<dbReference type="InterPro" id="IPR012001">
    <property type="entry name" value="Thiamin_PyroP_enz_TPP-bd_dom"/>
</dbReference>
<dbReference type="GO" id="GO:0005829">
    <property type="term" value="C:cytosol"/>
    <property type="evidence" value="ECO:0007669"/>
    <property type="project" value="TreeGrafter"/>
</dbReference>
<evidence type="ECO:0000256" key="9">
    <source>
        <dbReference type="PIRSR" id="PIRSR036565-2"/>
    </source>
</evidence>
<dbReference type="Proteomes" id="UP000235533">
    <property type="component" value="Unassembled WGS sequence"/>
</dbReference>
<comment type="cofactor">
    <cofactor evidence="1">
        <name>a metal cation</name>
        <dbReference type="ChEBI" id="CHEBI:25213"/>
    </cofactor>
</comment>
<evidence type="ECO:0000256" key="8">
    <source>
        <dbReference type="ARBA" id="ARBA00023239"/>
    </source>
</evidence>
<dbReference type="InterPro" id="IPR012000">
    <property type="entry name" value="Thiamin_PyroP_enz_cen_dom"/>
</dbReference>
<evidence type="ECO:0000256" key="10">
    <source>
        <dbReference type="RuleBase" id="RU362132"/>
    </source>
</evidence>
<dbReference type="PANTHER" id="PTHR43452">
    <property type="entry name" value="PYRUVATE DECARBOXYLASE"/>
    <property type="match status" value="1"/>
</dbReference>